<keyword evidence="1" id="KW-0732">Signal</keyword>
<feature type="domain" description="EfeO-type cupredoxin-like" evidence="2">
    <location>
        <begin position="42"/>
        <end position="133"/>
    </location>
</feature>
<dbReference type="InterPro" id="IPR008972">
    <property type="entry name" value="Cupredoxin"/>
</dbReference>
<dbReference type="Proteomes" id="UP001500973">
    <property type="component" value="Unassembled WGS sequence"/>
</dbReference>
<comment type="caution">
    <text evidence="3">The sequence shown here is derived from an EMBL/GenBank/DDBJ whole genome shotgun (WGS) entry which is preliminary data.</text>
</comment>
<protein>
    <submittedName>
        <fullName evidence="3">Cupredoxin family copper-binding protein</fullName>
    </submittedName>
</protein>
<name>A0ABN1YJK0_9ACTN</name>
<organism evidence="3 4">
    <name type="scientific">Streptomyces thermospinosisporus</name>
    <dbReference type="NCBI Taxonomy" id="161482"/>
    <lineage>
        <taxon>Bacteria</taxon>
        <taxon>Bacillati</taxon>
        <taxon>Actinomycetota</taxon>
        <taxon>Actinomycetes</taxon>
        <taxon>Kitasatosporales</taxon>
        <taxon>Streptomycetaceae</taxon>
        <taxon>Streptomyces</taxon>
    </lineage>
</organism>
<evidence type="ECO:0000259" key="2">
    <source>
        <dbReference type="Pfam" id="PF13473"/>
    </source>
</evidence>
<dbReference type="InterPro" id="IPR028096">
    <property type="entry name" value="EfeO_Cupredoxin"/>
</dbReference>
<feature type="chain" id="PRO_5046259458" evidence="1">
    <location>
        <begin position="26"/>
        <end position="134"/>
    </location>
</feature>
<gene>
    <name evidence="3" type="ORF">GCM10009601_04530</name>
</gene>
<dbReference type="PANTHER" id="PTHR36507">
    <property type="entry name" value="BLL1555 PROTEIN"/>
    <property type="match status" value="1"/>
</dbReference>
<evidence type="ECO:0000313" key="3">
    <source>
        <dbReference type="EMBL" id="GAA1415239.1"/>
    </source>
</evidence>
<accession>A0ABN1YJK0</accession>
<dbReference type="PANTHER" id="PTHR36507:SF1">
    <property type="entry name" value="BLL1555 PROTEIN"/>
    <property type="match status" value="1"/>
</dbReference>
<keyword evidence="4" id="KW-1185">Reference proteome</keyword>
<dbReference type="Pfam" id="PF13473">
    <property type="entry name" value="Cupredoxin_1"/>
    <property type="match status" value="1"/>
</dbReference>
<dbReference type="EMBL" id="BAAAIZ010000005">
    <property type="protein sequence ID" value="GAA1415239.1"/>
    <property type="molecule type" value="Genomic_DNA"/>
</dbReference>
<evidence type="ECO:0000256" key="1">
    <source>
        <dbReference type="SAM" id="SignalP"/>
    </source>
</evidence>
<evidence type="ECO:0000313" key="4">
    <source>
        <dbReference type="Proteomes" id="UP001500973"/>
    </source>
</evidence>
<dbReference type="PROSITE" id="PS51257">
    <property type="entry name" value="PROKAR_LIPOPROTEIN"/>
    <property type="match status" value="1"/>
</dbReference>
<sequence length="134" mass="13562">MSPTSPRRGRAARAVAGVFTLLALAGCSNGGNGTAPATSPSSAATSDGTGTARIVIENFTFSPADLQVRPGAKITVVNRDSDPHTVTATGDKTTFDTGNITGGATVTFTAPSKAGSYSYLCTIHPNMKGTLTVR</sequence>
<proteinExistence type="predicted"/>
<reference evidence="3 4" key="1">
    <citation type="journal article" date="2019" name="Int. J. Syst. Evol. Microbiol.">
        <title>The Global Catalogue of Microorganisms (GCM) 10K type strain sequencing project: providing services to taxonomists for standard genome sequencing and annotation.</title>
        <authorList>
            <consortium name="The Broad Institute Genomics Platform"/>
            <consortium name="The Broad Institute Genome Sequencing Center for Infectious Disease"/>
            <person name="Wu L."/>
            <person name="Ma J."/>
        </authorList>
    </citation>
    <scope>NUCLEOTIDE SEQUENCE [LARGE SCALE GENOMIC DNA]</scope>
    <source>
        <strain evidence="3 4">JCM 11756</strain>
    </source>
</reference>
<dbReference type="Gene3D" id="2.60.40.420">
    <property type="entry name" value="Cupredoxins - blue copper proteins"/>
    <property type="match status" value="1"/>
</dbReference>
<dbReference type="SUPFAM" id="SSF49503">
    <property type="entry name" value="Cupredoxins"/>
    <property type="match status" value="1"/>
</dbReference>
<dbReference type="InterPro" id="IPR052721">
    <property type="entry name" value="ET_Amicyanin"/>
</dbReference>
<feature type="signal peptide" evidence="1">
    <location>
        <begin position="1"/>
        <end position="25"/>
    </location>
</feature>